<dbReference type="InterPro" id="IPR000073">
    <property type="entry name" value="AB_hydrolase_1"/>
</dbReference>
<dbReference type="Gene3D" id="3.40.50.1820">
    <property type="entry name" value="alpha/beta hydrolase"/>
    <property type="match status" value="1"/>
</dbReference>
<dbReference type="GO" id="GO:0016020">
    <property type="term" value="C:membrane"/>
    <property type="evidence" value="ECO:0007669"/>
    <property type="project" value="TreeGrafter"/>
</dbReference>
<dbReference type="EMBL" id="BNJK01000002">
    <property type="protein sequence ID" value="GHO98533.1"/>
    <property type="molecule type" value="Genomic_DNA"/>
</dbReference>
<dbReference type="Proteomes" id="UP000597444">
    <property type="component" value="Unassembled WGS sequence"/>
</dbReference>
<evidence type="ECO:0000313" key="2">
    <source>
        <dbReference type="EMBL" id="GHO98533.1"/>
    </source>
</evidence>
<sequence>MSLHPVDGSTSGNGLQLHYRRWSAPSPDPHLPPILLLHGLASAASIWNLVAPLLAEQGYHVIALDQRGHGESDKPETGYDFASIIFDDHIAMKTLDLERPILVGHSWGAAVALHYAAVHTENVTALVLVDGATNQLSLRPNWSRDQAIQALAPPRFAGMPRETFLSFYRRGPLAEQWTAELEESILQIVHLREDDTVAPRLDFEHHLQIIGAMWDQPLFDLYRQVRCPLKLIVAEQQPTNDTQATLVQIRRQGIEQIHALRPDIHIVWMPDTIHDIPFHRPAHLAQEILSP</sequence>
<dbReference type="PRINTS" id="PR00111">
    <property type="entry name" value="ABHYDROLASE"/>
</dbReference>
<organism evidence="2 3">
    <name type="scientific">Reticulibacter mediterranei</name>
    <dbReference type="NCBI Taxonomy" id="2778369"/>
    <lineage>
        <taxon>Bacteria</taxon>
        <taxon>Bacillati</taxon>
        <taxon>Chloroflexota</taxon>
        <taxon>Ktedonobacteria</taxon>
        <taxon>Ktedonobacterales</taxon>
        <taxon>Reticulibacteraceae</taxon>
        <taxon>Reticulibacter</taxon>
    </lineage>
</organism>
<evidence type="ECO:0000259" key="1">
    <source>
        <dbReference type="Pfam" id="PF00561"/>
    </source>
</evidence>
<dbReference type="PANTHER" id="PTHR43798">
    <property type="entry name" value="MONOACYLGLYCEROL LIPASE"/>
    <property type="match status" value="1"/>
</dbReference>
<reference evidence="2" key="1">
    <citation type="submission" date="2020-10" db="EMBL/GenBank/DDBJ databases">
        <title>Taxonomic study of unclassified bacteria belonging to the class Ktedonobacteria.</title>
        <authorList>
            <person name="Yabe S."/>
            <person name="Wang C.M."/>
            <person name="Zheng Y."/>
            <person name="Sakai Y."/>
            <person name="Cavaletti L."/>
            <person name="Monciardini P."/>
            <person name="Donadio S."/>
        </authorList>
    </citation>
    <scope>NUCLEOTIDE SEQUENCE</scope>
    <source>
        <strain evidence="2">ID150040</strain>
    </source>
</reference>
<dbReference type="InterPro" id="IPR029058">
    <property type="entry name" value="AB_hydrolase_fold"/>
</dbReference>
<accession>A0A8J3ITX8</accession>
<dbReference type="SUPFAM" id="SSF53474">
    <property type="entry name" value="alpha/beta-Hydrolases"/>
    <property type="match status" value="1"/>
</dbReference>
<dbReference type="GO" id="GO:0016787">
    <property type="term" value="F:hydrolase activity"/>
    <property type="evidence" value="ECO:0007669"/>
    <property type="project" value="UniProtKB-KW"/>
</dbReference>
<dbReference type="InterPro" id="IPR000639">
    <property type="entry name" value="Epox_hydrolase-like"/>
</dbReference>
<proteinExistence type="predicted"/>
<dbReference type="AlphaFoldDB" id="A0A8J3ITX8"/>
<comment type="caution">
    <text evidence="2">The sequence shown here is derived from an EMBL/GenBank/DDBJ whole genome shotgun (WGS) entry which is preliminary data.</text>
</comment>
<dbReference type="RefSeq" id="WP_220209257.1">
    <property type="nucleotide sequence ID" value="NZ_BNJK01000002.1"/>
</dbReference>
<name>A0A8J3ITX8_9CHLR</name>
<dbReference type="PANTHER" id="PTHR43798:SF33">
    <property type="entry name" value="HYDROLASE, PUTATIVE (AFU_ORTHOLOGUE AFUA_2G14860)-RELATED"/>
    <property type="match status" value="1"/>
</dbReference>
<keyword evidence="3" id="KW-1185">Reference proteome</keyword>
<keyword evidence="2" id="KW-0378">Hydrolase</keyword>
<dbReference type="PRINTS" id="PR00412">
    <property type="entry name" value="EPOXHYDRLASE"/>
</dbReference>
<gene>
    <name evidence="2" type="ORF">KSF_085810</name>
</gene>
<dbReference type="Pfam" id="PF00561">
    <property type="entry name" value="Abhydrolase_1"/>
    <property type="match status" value="1"/>
</dbReference>
<protein>
    <submittedName>
        <fullName evidence="2">Hydrolase</fullName>
    </submittedName>
</protein>
<evidence type="ECO:0000313" key="3">
    <source>
        <dbReference type="Proteomes" id="UP000597444"/>
    </source>
</evidence>
<feature type="domain" description="AB hydrolase-1" evidence="1">
    <location>
        <begin position="32"/>
        <end position="160"/>
    </location>
</feature>
<dbReference type="InterPro" id="IPR050266">
    <property type="entry name" value="AB_hydrolase_sf"/>
</dbReference>